<dbReference type="AlphaFoldDB" id="A0A850PBL3"/>
<dbReference type="Proteomes" id="UP000585665">
    <property type="component" value="Unassembled WGS sequence"/>
</dbReference>
<comment type="caution">
    <text evidence="2">The sequence shown here is derived from an EMBL/GenBank/DDBJ whole genome shotgun (WGS) entry which is preliminary data.</text>
</comment>
<dbReference type="Pfam" id="PF13650">
    <property type="entry name" value="Asp_protease_2"/>
    <property type="match status" value="1"/>
</dbReference>
<evidence type="ECO:0000313" key="2">
    <source>
        <dbReference type="EMBL" id="NVN39696.1"/>
    </source>
</evidence>
<sequence>MSLWLLVMGATAARADDVVLPPEARVPQACAAHVMTMPLLTRRGSPAVPVTIDGHQGAAYLGFSQTMTGVFERPGIAWDAGQNVTTRTVTGSAATVTVQVSELRIGRGKTAAFTAIDMGYTADERVAGLPVLGVVGNDILQGYDVLLDMPGQRVTLFRESGIAGCPPLSAWLGHGSVAMPLLRDETGSPDLMTVMLGGAPVGMQLEPGSNASILRSDDAAAIGIDDRSLASDDRVRTQAGGALLGRRHRFTDVAIGGWRGGALDIDIEPSLYNLIGLPFFRDRIVLAAFPTGMVYFTGEAIASPGVEATDVGRSPTASRLATARVGEEAAPVVTTSGTPTDDAGRAQSLIDHADALMPPAPPVH</sequence>
<name>A0A850PBL3_9PROT</name>
<organism evidence="2 3">
    <name type="scientific">Ameyamaea chiangmaiensis</name>
    <dbReference type="NCBI Taxonomy" id="442969"/>
    <lineage>
        <taxon>Bacteria</taxon>
        <taxon>Pseudomonadati</taxon>
        <taxon>Pseudomonadota</taxon>
        <taxon>Alphaproteobacteria</taxon>
        <taxon>Acetobacterales</taxon>
        <taxon>Acetobacteraceae</taxon>
        <taxon>Ameyamaea</taxon>
    </lineage>
</organism>
<dbReference type="EMBL" id="JABXXR010000014">
    <property type="protein sequence ID" value="NVN39696.1"/>
    <property type="molecule type" value="Genomic_DNA"/>
</dbReference>
<proteinExistence type="predicted"/>
<evidence type="ECO:0000313" key="3">
    <source>
        <dbReference type="Proteomes" id="UP000585665"/>
    </source>
</evidence>
<keyword evidence="3" id="KW-1185">Reference proteome</keyword>
<accession>A0A850PBL3</accession>
<dbReference type="RefSeq" id="WP_176612679.1">
    <property type="nucleotide sequence ID" value="NZ_JABXXR010000014.1"/>
</dbReference>
<evidence type="ECO:0000256" key="1">
    <source>
        <dbReference type="SAM" id="MobiDB-lite"/>
    </source>
</evidence>
<feature type="region of interest" description="Disordered" evidence="1">
    <location>
        <begin position="320"/>
        <end position="345"/>
    </location>
</feature>
<reference evidence="2 3" key="1">
    <citation type="submission" date="2020-06" db="EMBL/GenBank/DDBJ databases">
        <title>Description of novel acetic acid bacteria.</title>
        <authorList>
            <person name="Sombolestani A."/>
        </authorList>
    </citation>
    <scope>NUCLEOTIDE SEQUENCE [LARGE SCALE GENOMIC DNA]</scope>
    <source>
        <strain evidence="2 3">LMG 27010</strain>
    </source>
</reference>
<protein>
    <submittedName>
        <fullName evidence="2">Retropepsin-like domain-containing protein</fullName>
    </submittedName>
</protein>
<gene>
    <name evidence="2" type="ORF">HUK82_03825</name>
</gene>